<dbReference type="PANTHER" id="PTHR21098">
    <property type="entry name" value="RIBOFLAVIN SYNTHASE ALPHA CHAIN"/>
    <property type="match status" value="1"/>
</dbReference>
<name>A0A368ZYS3_9FLAO</name>
<comment type="caution">
    <text evidence="12">The sequence shown here is derived from an EMBL/GenBank/DDBJ whole genome shotgun (WGS) entry which is preliminary data.</text>
</comment>
<dbReference type="GO" id="GO:0004746">
    <property type="term" value="F:riboflavin synthase activity"/>
    <property type="evidence" value="ECO:0007669"/>
    <property type="project" value="UniProtKB-UniRule"/>
</dbReference>
<evidence type="ECO:0000259" key="11">
    <source>
        <dbReference type="PROSITE" id="PS51177"/>
    </source>
</evidence>
<evidence type="ECO:0000256" key="3">
    <source>
        <dbReference type="ARBA" id="ARBA00004887"/>
    </source>
</evidence>
<dbReference type="AlphaFoldDB" id="A0A368ZYS3"/>
<dbReference type="RefSeq" id="WP_037359861.1">
    <property type="nucleotide sequence ID" value="NZ_BHZF01000004.1"/>
</dbReference>
<sequence length="198" mass="21632">MFTGIIETLGEVKSIEAEGSNIHFVIESAISHELKVDQSVAHDGVCLTVTDLPGTGRHRVTAIAETLKRTNLGSWKPGTLVNIERAMQIGGRLDGHMVQGHVDTTAVLVSVTDQGGSWDLVFTHPESPECITVPKGSICVNGVSLTVVISRSDSFSVSIIPYTWEHTNLRLLKPGDRANVEFDILGKYIHRFLAVYRQ</sequence>
<dbReference type="GO" id="GO:0009231">
    <property type="term" value="P:riboflavin biosynthetic process"/>
    <property type="evidence" value="ECO:0007669"/>
    <property type="project" value="UniProtKB-KW"/>
</dbReference>
<accession>A0A368ZYS3</accession>
<evidence type="ECO:0000256" key="10">
    <source>
        <dbReference type="PROSITE-ProRule" id="PRU00524"/>
    </source>
</evidence>
<organism evidence="12 13">
    <name type="scientific">Schleiferia thermophila</name>
    <dbReference type="NCBI Taxonomy" id="884107"/>
    <lineage>
        <taxon>Bacteria</taxon>
        <taxon>Pseudomonadati</taxon>
        <taxon>Bacteroidota</taxon>
        <taxon>Flavobacteriia</taxon>
        <taxon>Flavobacteriales</taxon>
        <taxon>Schleiferiaceae</taxon>
        <taxon>Schleiferia</taxon>
    </lineage>
</organism>
<keyword evidence="8" id="KW-0677">Repeat</keyword>
<feature type="domain" description="Lumazine-binding" evidence="11">
    <location>
        <begin position="1"/>
        <end position="96"/>
    </location>
</feature>
<evidence type="ECO:0000313" key="13">
    <source>
        <dbReference type="Proteomes" id="UP000253517"/>
    </source>
</evidence>
<dbReference type="EC" id="2.5.1.9" evidence="4 9"/>
<evidence type="ECO:0000256" key="6">
    <source>
        <dbReference type="ARBA" id="ARBA00022619"/>
    </source>
</evidence>
<dbReference type="PROSITE" id="PS51177">
    <property type="entry name" value="LUMAZINE_BIND"/>
    <property type="match status" value="2"/>
</dbReference>
<feature type="repeat" description="Lumazine-binding" evidence="10">
    <location>
        <begin position="1"/>
        <end position="96"/>
    </location>
</feature>
<comment type="pathway">
    <text evidence="3">Cofactor biosynthesis; riboflavin biosynthesis; riboflavin from 2-hydroxy-3-oxobutyl phosphate and 5-amino-6-(D-ribitylamino)uracil: step 2/2.</text>
</comment>
<dbReference type="NCBIfam" id="TIGR00187">
    <property type="entry name" value="ribE"/>
    <property type="match status" value="1"/>
</dbReference>
<feature type="repeat" description="Lumazine-binding" evidence="10">
    <location>
        <begin position="97"/>
        <end position="193"/>
    </location>
</feature>
<evidence type="ECO:0000256" key="7">
    <source>
        <dbReference type="ARBA" id="ARBA00022679"/>
    </source>
</evidence>
<evidence type="ECO:0000256" key="2">
    <source>
        <dbReference type="ARBA" id="ARBA00002803"/>
    </source>
</evidence>
<proteinExistence type="predicted"/>
<dbReference type="NCBIfam" id="NF006767">
    <property type="entry name" value="PRK09289.1"/>
    <property type="match status" value="1"/>
</dbReference>
<dbReference type="InterPro" id="IPR017938">
    <property type="entry name" value="Riboflavin_synthase-like_b-brl"/>
</dbReference>
<dbReference type="PIRSF" id="PIRSF000498">
    <property type="entry name" value="Riboflavin_syn_A"/>
    <property type="match status" value="1"/>
</dbReference>
<evidence type="ECO:0000256" key="5">
    <source>
        <dbReference type="ARBA" id="ARBA00013950"/>
    </source>
</evidence>
<keyword evidence="13" id="KW-1185">Reference proteome</keyword>
<dbReference type="InterPro" id="IPR026017">
    <property type="entry name" value="Lumazine-bd_dom"/>
</dbReference>
<evidence type="ECO:0000256" key="4">
    <source>
        <dbReference type="ARBA" id="ARBA00012827"/>
    </source>
</evidence>
<dbReference type="PANTHER" id="PTHR21098:SF12">
    <property type="entry name" value="RIBOFLAVIN SYNTHASE"/>
    <property type="match status" value="1"/>
</dbReference>
<dbReference type="Pfam" id="PF00677">
    <property type="entry name" value="Lum_binding"/>
    <property type="match status" value="2"/>
</dbReference>
<keyword evidence="6" id="KW-0686">Riboflavin biosynthesis</keyword>
<reference evidence="12 13" key="1">
    <citation type="submission" date="2018-07" db="EMBL/GenBank/DDBJ databases">
        <title>Genomic Encyclopedia of Type Strains, Phase IV (KMG-IV): sequencing the most valuable type-strain genomes for metagenomic binning, comparative biology and taxonomic classification.</title>
        <authorList>
            <person name="Goeker M."/>
        </authorList>
    </citation>
    <scope>NUCLEOTIDE SEQUENCE [LARGE SCALE GENOMIC DNA]</scope>
    <source>
        <strain evidence="12 13">DSM 21410</strain>
    </source>
</reference>
<dbReference type="Proteomes" id="UP000253517">
    <property type="component" value="Unassembled WGS sequence"/>
</dbReference>
<dbReference type="SUPFAM" id="SSF63380">
    <property type="entry name" value="Riboflavin synthase domain-like"/>
    <property type="match status" value="2"/>
</dbReference>
<dbReference type="InterPro" id="IPR001783">
    <property type="entry name" value="Lumazine-bd"/>
</dbReference>
<evidence type="ECO:0000256" key="8">
    <source>
        <dbReference type="ARBA" id="ARBA00022737"/>
    </source>
</evidence>
<protein>
    <recommendedName>
        <fullName evidence="5 9">Riboflavin synthase</fullName>
        <ecNumber evidence="4 9">2.5.1.9</ecNumber>
    </recommendedName>
</protein>
<dbReference type="EMBL" id="QPJS01000005">
    <property type="protein sequence ID" value="RCX02115.1"/>
    <property type="molecule type" value="Genomic_DNA"/>
</dbReference>
<dbReference type="InterPro" id="IPR023366">
    <property type="entry name" value="ATP_synth_asu-like_sf"/>
</dbReference>
<dbReference type="CDD" id="cd00402">
    <property type="entry name" value="Riboflavin_synthase_like"/>
    <property type="match status" value="1"/>
</dbReference>
<evidence type="ECO:0000313" key="12">
    <source>
        <dbReference type="EMBL" id="RCX02115.1"/>
    </source>
</evidence>
<comment type="catalytic activity">
    <reaction evidence="1">
        <text>2 6,7-dimethyl-8-(1-D-ribityl)lumazine + H(+) = 5-amino-6-(D-ribitylamino)uracil + riboflavin</text>
        <dbReference type="Rhea" id="RHEA:20772"/>
        <dbReference type="ChEBI" id="CHEBI:15378"/>
        <dbReference type="ChEBI" id="CHEBI:15934"/>
        <dbReference type="ChEBI" id="CHEBI:57986"/>
        <dbReference type="ChEBI" id="CHEBI:58201"/>
        <dbReference type="EC" id="2.5.1.9"/>
    </reaction>
</comment>
<dbReference type="FunFam" id="2.40.30.20:FF:000003">
    <property type="entry name" value="Riboflavin synthase, alpha subunit"/>
    <property type="match status" value="1"/>
</dbReference>
<evidence type="ECO:0000256" key="9">
    <source>
        <dbReference type="NCBIfam" id="TIGR00187"/>
    </source>
</evidence>
<keyword evidence="7" id="KW-0808">Transferase</keyword>
<evidence type="ECO:0000256" key="1">
    <source>
        <dbReference type="ARBA" id="ARBA00000968"/>
    </source>
</evidence>
<feature type="domain" description="Lumazine-binding" evidence="11">
    <location>
        <begin position="97"/>
        <end position="193"/>
    </location>
</feature>
<dbReference type="Gene3D" id="2.40.30.20">
    <property type="match status" value="2"/>
</dbReference>
<comment type="function">
    <text evidence="2">Catalyzes the dismutation of two molecules of 6,7-dimethyl-8-ribityllumazine, resulting in the formation of riboflavin and 5-amino-6-(D-ribitylamino)uracil.</text>
</comment>
<gene>
    <name evidence="12" type="ORF">DES35_10586</name>
</gene>